<keyword evidence="3" id="KW-1185">Reference proteome</keyword>
<organism evidence="2 3">
    <name type="scientific">Plebeiibacterium sediminum</name>
    <dbReference type="NCBI Taxonomy" id="2992112"/>
    <lineage>
        <taxon>Bacteria</taxon>
        <taxon>Pseudomonadati</taxon>
        <taxon>Bacteroidota</taxon>
        <taxon>Bacteroidia</taxon>
        <taxon>Marinilabiliales</taxon>
        <taxon>Marinilabiliaceae</taxon>
        <taxon>Plebeiibacterium</taxon>
    </lineage>
</organism>
<proteinExistence type="predicted"/>
<name>A0AAE3SGJ0_9BACT</name>
<dbReference type="Proteomes" id="UP001209229">
    <property type="component" value="Unassembled WGS sequence"/>
</dbReference>
<evidence type="ECO:0008006" key="4">
    <source>
        <dbReference type="Google" id="ProtNLM"/>
    </source>
</evidence>
<dbReference type="RefSeq" id="WP_301191708.1">
    <property type="nucleotide sequence ID" value="NZ_JAPDPJ010000045.1"/>
</dbReference>
<evidence type="ECO:0000313" key="3">
    <source>
        <dbReference type="Proteomes" id="UP001209229"/>
    </source>
</evidence>
<comment type="caution">
    <text evidence="2">The sequence shown here is derived from an EMBL/GenBank/DDBJ whole genome shotgun (WGS) entry which is preliminary data.</text>
</comment>
<accession>A0AAE3SGJ0</accession>
<feature type="signal peptide" evidence="1">
    <location>
        <begin position="1"/>
        <end position="20"/>
    </location>
</feature>
<keyword evidence="1" id="KW-0732">Signal</keyword>
<reference evidence="2" key="1">
    <citation type="submission" date="2022-10" db="EMBL/GenBank/DDBJ databases">
        <authorList>
            <person name="Yu W.X."/>
        </authorList>
    </citation>
    <scope>NUCLEOTIDE SEQUENCE</scope>
    <source>
        <strain evidence="2">AAT</strain>
    </source>
</reference>
<evidence type="ECO:0000313" key="2">
    <source>
        <dbReference type="EMBL" id="MCW3788147.1"/>
    </source>
</evidence>
<protein>
    <recommendedName>
        <fullName evidence="4">DUF4412 domain-containing protein</fullName>
    </recommendedName>
</protein>
<gene>
    <name evidence="2" type="ORF">OM075_16860</name>
</gene>
<dbReference type="AlphaFoldDB" id="A0AAE3SGJ0"/>
<evidence type="ECO:0000256" key="1">
    <source>
        <dbReference type="SAM" id="SignalP"/>
    </source>
</evidence>
<dbReference type="EMBL" id="JAPDPJ010000045">
    <property type="protein sequence ID" value="MCW3788147.1"/>
    <property type="molecule type" value="Genomic_DNA"/>
</dbReference>
<feature type="chain" id="PRO_5042195286" description="DUF4412 domain-containing protein" evidence="1">
    <location>
        <begin position="21"/>
        <end position="210"/>
    </location>
</feature>
<sequence>MRRLLFSMLMITIISVSINAQNTQEVNRYALKSGYLKLELSGSTTGTRELWWDDYGEKTCEIEKSETTINMFGMKHIDKTHMLTINVGDTYWTVDYINNTAFKGEIEIYDAAQQFAESMTEEEREDFTNNVLESLGGQKQGTETINGFKCDVFSVMGAKSWLYKGIAIKTTAKIMGIENNEIFVDFKPGSAIPSSRFTPPSEYKYLSGAL</sequence>